<dbReference type="InterPro" id="IPR001437">
    <property type="entry name" value="Tscrpt_elong_fac_GreA/B_C"/>
</dbReference>
<dbReference type="NCBIfam" id="NF004396">
    <property type="entry name" value="PRK05753.1"/>
    <property type="match status" value="1"/>
</dbReference>
<gene>
    <name evidence="3" type="ORF">GRI69_04615</name>
</gene>
<dbReference type="GO" id="GO:0016301">
    <property type="term" value="F:kinase activity"/>
    <property type="evidence" value="ECO:0007669"/>
    <property type="project" value="UniProtKB-KW"/>
</dbReference>
<comment type="caution">
    <text evidence="3">The sequence shown here is derived from an EMBL/GenBank/DDBJ whole genome shotgun (WGS) entry which is preliminary data.</text>
</comment>
<dbReference type="GO" id="GO:0006354">
    <property type="term" value="P:DNA-templated transcription elongation"/>
    <property type="evidence" value="ECO:0007669"/>
    <property type="project" value="TreeGrafter"/>
</dbReference>
<accession>A0A844XQD1</accession>
<dbReference type="AlphaFoldDB" id="A0A844XQD1"/>
<evidence type="ECO:0000313" key="4">
    <source>
        <dbReference type="Proteomes" id="UP000448199"/>
    </source>
</evidence>
<evidence type="ECO:0000313" key="3">
    <source>
        <dbReference type="EMBL" id="MXO47539.1"/>
    </source>
</evidence>
<organism evidence="3 4">
    <name type="scientific">Qipengyuania vulgaris</name>
    <dbReference type="NCBI Taxonomy" id="291985"/>
    <lineage>
        <taxon>Bacteria</taxon>
        <taxon>Pseudomonadati</taxon>
        <taxon>Pseudomonadota</taxon>
        <taxon>Alphaproteobacteria</taxon>
        <taxon>Sphingomonadales</taxon>
        <taxon>Erythrobacteraceae</taxon>
        <taxon>Qipengyuania</taxon>
    </lineage>
</organism>
<feature type="domain" description="Transcription elongation factor GreA/GreB C-terminal" evidence="1">
    <location>
        <begin position="56"/>
        <end position="131"/>
    </location>
</feature>
<proteinExistence type="predicted"/>
<evidence type="ECO:0000259" key="1">
    <source>
        <dbReference type="Pfam" id="PF01272"/>
    </source>
</evidence>
<dbReference type="Pfam" id="PF01272">
    <property type="entry name" value="GreA_GreB"/>
    <property type="match status" value="1"/>
</dbReference>
<sequence length="140" mass="15628">MTVSENGGPPPIYVIDTEADALYELAVSIEERSPDVAHKLCEELDRANVLSVQDIPSDVVIMRSHVEFVDERSGDKRKVELVWPRDADMDQNRLSVMTLVGAGLIGMRKGASINWPDRSGEERRLRIVEVSQPELQDEAA</sequence>
<dbReference type="GO" id="GO:0070063">
    <property type="term" value="F:RNA polymerase binding"/>
    <property type="evidence" value="ECO:0007669"/>
    <property type="project" value="InterPro"/>
</dbReference>
<dbReference type="InterPro" id="IPR023459">
    <property type="entry name" value="Tscrpt_elong_fac_GreA/B_fam"/>
</dbReference>
<protein>
    <submittedName>
        <fullName evidence="3">Nucleoside diphosphate kinase regulator</fullName>
    </submittedName>
</protein>
<name>A0A844XQD1_9SPHN</name>
<reference evidence="3 4" key="1">
    <citation type="submission" date="2019-12" db="EMBL/GenBank/DDBJ databases">
        <title>Genomic-based taxomic classification of the family Erythrobacteraceae.</title>
        <authorList>
            <person name="Xu L."/>
        </authorList>
    </citation>
    <scope>NUCLEOTIDE SEQUENCE [LARGE SCALE GENOMIC DNA]</scope>
    <source>
        <strain evidence="3 4">DSM 17792</strain>
    </source>
</reference>
<dbReference type="PANTHER" id="PTHR30437:SF5">
    <property type="entry name" value="REGULATOR OF NUCLEOSIDE DIPHOSPHATE KINASE"/>
    <property type="match status" value="1"/>
</dbReference>
<keyword evidence="3" id="KW-0808">Transferase</keyword>
<feature type="domain" description="Regulator of nucleoside diphosphate kinase N-terminal" evidence="2">
    <location>
        <begin position="10"/>
        <end position="49"/>
    </location>
</feature>
<dbReference type="EMBL" id="WTYC01000002">
    <property type="protein sequence ID" value="MXO47539.1"/>
    <property type="molecule type" value="Genomic_DNA"/>
</dbReference>
<evidence type="ECO:0000259" key="2">
    <source>
        <dbReference type="Pfam" id="PF14760"/>
    </source>
</evidence>
<keyword evidence="3" id="KW-0418">Kinase</keyword>
<dbReference type="InterPro" id="IPR029462">
    <property type="entry name" value="Rnk_N"/>
</dbReference>
<dbReference type="SUPFAM" id="SSF54534">
    <property type="entry name" value="FKBP-like"/>
    <property type="match status" value="1"/>
</dbReference>
<dbReference type="OrthoDB" id="192847at2"/>
<dbReference type="PANTHER" id="PTHR30437">
    <property type="entry name" value="TRANSCRIPTION ELONGATION FACTOR GREA"/>
    <property type="match status" value="1"/>
</dbReference>
<dbReference type="Gene3D" id="3.10.50.30">
    <property type="entry name" value="Transcription elongation factor, GreA/GreB, C-terminal domain"/>
    <property type="match status" value="1"/>
</dbReference>
<dbReference type="RefSeq" id="WP_160727103.1">
    <property type="nucleotide sequence ID" value="NZ_WTYC01000002.1"/>
</dbReference>
<dbReference type="Proteomes" id="UP000448199">
    <property type="component" value="Unassembled WGS sequence"/>
</dbReference>
<dbReference type="Pfam" id="PF14760">
    <property type="entry name" value="Rnk_N"/>
    <property type="match status" value="1"/>
</dbReference>
<dbReference type="InterPro" id="IPR036953">
    <property type="entry name" value="GreA/GreB_C_sf"/>
</dbReference>
<keyword evidence="4" id="KW-1185">Reference proteome</keyword>
<dbReference type="GO" id="GO:0032784">
    <property type="term" value="P:regulation of DNA-templated transcription elongation"/>
    <property type="evidence" value="ECO:0007669"/>
    <property type="project" value="InterPro"/>
</dbReference>
<dbReference type="GO" id="GO:0003677">
    <property type="term" value="F:DNA binding"/>
    <property type="evidence" value="ECO:0007669"/>
    <property type="project" value="InterPro"/>
</dbReference>